<dbReference type="InterPro" id="IPR036179">
    <property type="entry name" value="Ig-like_dom_sf"/>
</dbReference>
<dbReference type="FunFam" id="2.60.40.10:FF:001223">
    <property type="entry name" value="Sidekick cell adhesion molecule 1"/>
    <property type="match status" value="1"/>
</dbReference>
<sequence length="1318" mass="148058">MDFRLAFPVFLTLLPSFLWADIASSSAPCDASLGLPSICSCSAITVRCLFADLTDIPKKLPTNVTQLDLRYNKIRKIHKRSFTASHRSLEVLILSNNVIQSLQDDAFVTLHDLKDLWLNSNGLRQISPHAFRGLRNLQSVHLEANGIQSLHHSTFAPLHHLEKVFLYQNEIKKLPRDLFVRNSRLTKVRVDQNPFHCDCETLWLANSLRTLGDTTGATCASPDELWGKALISLNTDTLRCEAPRIVQEPTDVEADIGQSLQLECRAVGHPHPVIHWMHNDQEILPHHQHHHHRLTGDGMLQVDLSDDSADGTYQCMAQSPVGEVMGRRISVRSKRQHVPPIFLQRISGNIDGRPRKPEFQTLPTDFDVRDGESIEISCEVLGFPQPEISWLKDGKAVTTDKNGFKISDAKSLQIDKPDQSHNGAYECVAQNHHGTVRAFARVRVRVRPVIIEKPKNSNAYVGGRMTIRCRADGYPAPSLTWTQNGLPTPTDFVHDISRDGTELIFLNVTREDQGTYKCSAQNSAGTASASATLTVFDDVMNIPDGGDAGGSSVPRSSNPSAESASIFGSNGGDFRSLSPGTYQRVNGPRQKNLTRAQLQALDEARPAFEASLRLMDEKVQRGMFFPNLTAFTYNESYPYEQILLMAELSGCRPHRKVLNSSDCSGCYHKKYRTFDGTCNNLKEPMRGASYTPLRRFLPAQYDDGLQQPISFDKEKRPNRFALPSARLVSTKVLTTGSVTADTRHSHMLMQWGQFLDHDLSFTLMEPSHEVFIAHANCKSSCTTQPPCFPIEIPANDSRLSNETCMEFIRSRPVCGSGATSMLFNQLMPREQINTLTSYIDASMIYGSTEEMADFIRDHNTRGLFRSSLPVPGSDLPLLPYNDIESSPEEIDCKRVRNDERNFPCFTAGEVRVNEQLGLLSMHIVWFREHNRIAETLGDLNPHWKADKVFQETRKIVAAQVQHITYAHWLPKILGPSGMQLLGNYQGYDENADATIINSFATAALRIGHSLIFPVLRRLNSSFESIPEGDLSLGEAFFAPQRIFDQGGVDPILRGLFATPAKLLRKTELMNSELTEKLFGQSTRTHRLPLDLGALNIQRGRDHGLPPYVDFRRKCNLALPKDFAALSNEIEREQLQRLEEVYGHVGNVDLFAAAMSERPLPGAKVGATFMCLLTEQFKNLRSGDRFWYEKHGEFSTEQLAEVKKASLARVLCENTDTIDKVQKDIFLLAGQQGGYSWCEDVPAIDLSPWAECCEDCYLNRWMQSPDPVSASPLRRRLRRNDNHTDATNIQELQRRISDLEEMVSDLNDKVKNVPPQVIE</sequence>
<dbReference type="InterPro" id="IPR032675">
    <property type="entry name" value="LRR_dom_sf"/>
</dbReference>
<dbReference type="FunFam" id="1.10.640.10:FF:000003">
    <property type="entry name" value="chorion peroxidase"/>
    <property type="match status" value="1"/>
</dbReference>
<dbReference type="Pfam" id="PF03098">
    <property type="entry name" value="An_peroxidase"/>
    <property type="match status" value="1"/>
</dbReference>
<dbReference type="STRING" id="947166.A0A1D1W717"/>
<dbReference type="EMBL" id="BDGG01000014">
    <property type="protein sequence ID" value="GAV06869.1"/>
    <property type="molecule type" value="Genomic_DNA"/>
</dbReference>
<dbReference type="SMART" id="SM00408">
    <property type="entry name" value="IGc2"/>
    <property type="match status" value="3"/>
</dbReference>
<dbReference type="PROSITE" id="PS50292">
    <property type="entry name" value="PEROXIDASE_3"/>
    <property type="match status" value="1"/>
</dbReference>
<dbReference type="InterPro" id="IPR010255">
    <property type="entry name" value="Haem_peroxidase_sf"/>
</dbReference>
<dbReference type="SMART" id="SM00409">
    <property type="entry name" value="IG"/>
    <property type="match status" value="3"/>
</dbReference>
<gene>
    <name evidence="15" type="primary">RvY_16784-1</name>
    <name evidence="15" type="synonym">RvY_16784.1</name>
    <name evidence="15" type="ORF">RvY_16784</name>
</gene>
<dbReference type="PROSITE" id="PS51450">
    <property type="entry name" value="LRR"/>
    <property type="match status" value="1"/>
</dbReference>
<dbReference type="InterPro" id="IPR019791">
    <property type="entry name" value="Haem_peroxidase_animal"/>
</dbReference>
<keyword evidence="2" id="KW-0964">Secreted</keyword>
<name>A0A1D1W717_RAMVA</name>
<dbReference type="SUPFAM" id="SSF48113">
    <property type="entry name" value="Heme-dependent peroxidases"/>
    <property type="match status" value="1"/>
</dbReference>
<dbReference type="Pfam" id="PF07679">
    <property type="entry name" value="I-set"/>
    <property type="match status" value="3"/>
</dbReference>
<evidence type="ECO:0000256" key="3">
    <source>
        <dbReference type="ARBA" id="ARBA00022559"/>
    </source>
</evidence>
<evidence type="ECO:0000256" key="1">
    <source>
        <dbReference type="ARBA" id="ARBA00004613"/>
    </source>
</evidence>
<keyword evidence="16" id="KW-1185">Reference proteome</keyword>
<dbReference type="Proteomes" id="UP000186922">
    <property type="component" value="Unassembled WGS sequence"/>
</dbReference>
<evidence type="ECO:0000256" key="11">
    <source>
        <dbReference type="SAM" id="Coils"/>
    </source>
</evidence>
<evidence type="ECO:0000259" key="14">
    <source>
        <dbReference type="PROSITE" id="PS50835"/>
    </source>
</evidence>
<feature type="domain" description="Ig-like" evidence="14">
    <location>
        <begin position="243"/>
        <end position="330"/>
    </location>
</feature>
<dbReference type="InterPro" id="IPR003598">
    <property type="entry name" value="Ig_sub2"/>
</dbReference>
<dbReference type="GO" id="GO:0046872">
    <property type="term" value="F:metal ion binding"/>
    <property type="evidence" value="ECO:0007669"/>
    <property type="project" value="UniProtKB-KW"/>
</dbReference>
<evidence type="ECO:0000256" key="7">
    <source>
        <dbReference type="ARBA" id="ARBA00023157"/>
    </source>
</evidence>
<dbReference type="FunFam" id="2.60.40.10:FF:000032">
    <property type="entry name" value="palladin isoform X1"/>
    <property type="match status" value="2"/>
</dbReference>
<feature type="domain" description="Ig-like" evidence="14">
    <location>
        <begin position="357"/>
        <end position="443"/>
    </location>
</feature>
<dbReference type="SUPFAM" id="SSF52058">
    <property type="entry name" value="L domain-like"/>
    <property type="match status" value="1"/>
</dbReference>
<dbReference type="PANTHER" id="PTHR11475:SF58">
    <property type="entry name" value="PEROXIDASIN"/>
    <property type="match status" value="1"/>
</dbReference>
<evidence type="ECO:0000256" key="10">
    <source>
        <dbReference type="PIRSR" id="PIRSR619791-2"/>
    </source>
</evidence>
<evidence type="ECO:0000256" key="9">
    <source>
        <dbReference type="ARBA" id="ARBA00023319"/>
    </source>
</evidence>
<keyword evidence="3" id="KW-0575">Peroxidase</keyword>
<comment type="subcellular location">
    <subcellularLocation>
        <location evidence="1">Secreted</location>
    </subcellularLocation>
</comment>
<keyword evidence="7" id="KW-1015">Disulfide bond</keyword>
<dbReference type="SUPFAM" id="SSF48726">
    <property type="entry name" value="Immunoglobulin"/>
    <property type="match status" value="3"/>
</dbReference>
<protein>
    <recommendedName>
        <fullName evidence="14">Ig-like domain-containing protein</fullName>
    </recommendedName>
</protein>
<dbReference type="GO" id="GO:0006979">
    <property type="term" value="P:response to oxidative stress"/>
    <property type="evidence" value="ECO:0007669"/>
    <property type="project" value="InterPro"/>
</dbReference>
<dbReference type="InterPro" id="IPR000483">
    <property type="entry name" value="Cys-rich_flank_reg_C"/>
</dbReference>
<dbReference type="GO" id="GO:0005576">
    <property type="term" value="C:extracellular region"/>
    <property type="evidence" value="ECO:0007669"/>
    <property type="project" value="UniProtKB-SubCell"/>
</dbReference>
<dbReference type="InterPro" id="IPR001611">
    <property type="entry name" value="Leu-rich_rpt"/>
</dbReference>
<dbReference type="InterPro" id="IPR003599">
    <property type="entry name" value="Ig_sub"/>
</dbReference>
<dbReference type="Gene3D" id="3.80.10.10">
    <property type="entry name" value="Ribonuclease Inhibitor"/>
    <property type="match status" value="1"/>
</dbReference>
<feature type="chain" id="PRO_5008899286" description="Ig-like domain-containing protein" evidence="13">
    <location>
        <begin position="21"/>
        <end position="1318"/>
    </location>
</feature>
<reference evidence="15 16" key="1">
    <citation type="journal article" date="2016" name="Nat. Commun.">
        <title>Extremotolerant tardigrade genome and improved radiotolerance of human cultured cells by tardigrade-unique protein.</title>
        <authorList>
            <person name="Hashimoto T."/>
            <person name="Horikawa D.D."/>
            <person name="Saito Y."/>
            <person name="Kuwahara H."/>
            <person name="Kozuka-Hata H."/>
            <person name="Shin-I T."/>
            <person name="Minakuchi Y."/>
            <person name="Ohishi K."/>
            <person name="Motoyama A."/>
            <person name="Aizu T."/>
            <person name="Enomoto A."/>
            <person name="Kondo K."/>
            <person name="Tanaka S."/>
            <person name="Hara Y."/>
            <person name="Koshikawa S."/>
            <person name="Sagara H."/>
            <person name="Miura T."/>
            <person name="Yokobori S."/>
            <person name="Miyagawa K."/>
            <person name="Suzuki Y."/>
            <person name="Kubo T."/>
            <person name="Oyama M."/>
            <person name="Kohara Y."/>
            <person name="Fujiyama A."/>
            <person name="Arakawa K."/>
            <person name="Katayama T."/>
            <person name="Toyoda A."/>
            <person name="Kunieda T."/>
        </authorList>
    </citation>
    <scope>NUCLEOTIDE SEQUENCE [LARGE SCALE GENOMIC DNA]</scope>
    <source>
        <strain evidence="15 16">YOKOZUNA-1</strain>
    </source>
</reference>
<dbReference type="SMART" id="SM00082">
    <property type="entry name" value="LRRCT"/>
    <property type="match status" value="1"/>
</dbReference>
<dbReference type="InterPro" id="IPR013098">
    <property type="entry name" value="Ig_I-set"/>
</dbReference>
<evidence type="ECO:0000313" key="15">
    <source>
        <dbReference type="EMBL" id="GAV06869.1"/>
    </source>
</evidence>
<dbReference type="Gene3D" id="1.10.640.10">
    <property type="entry name" value="Haem peroxidase domain superfamily, animal type"/>
    <property type="match status" value="1"/>
</dbReference>
<proteinExistence type="predicted"/>
<keyword evidence="8" id="KW-0325">Glycoprotein</keyword>
<keyword evidence="10" id="KW-0349">Heme</keyword>
<keyword evidence="3" id="KW-0560">Oxidoreductase</keyword>
<keyword evidence="10" id="KW-0479">Metal-binding</keyword>
<dbReference type="SMART" id="SM00369">
    <property type="entry name" value="LRR_TYP"/>
    <property type="match status" value="5"/>
</dbReference>
<keyword evidence="11" id="KW-0175">Coiled coil</keyword>
<dbReference type="InterPro" id="IPR037120">
    <property type="entry name" value="Haem_peroxidase_sf_animal"/>
</dbReference>
<feature type="signal peptide" evidence="13">
    <location>
        <begin position="1"/>
        <end position="20"/>
    </location>
</feature>
<keyword evidence="10" id="KW-0408">Iron</keyword>
<keyword evidence="5 13" id="KW-0732">Signal</keyword>
<feature type="compositionally biased region" description="Polar residues" evidence="12">
    <location>
        <begin position="578"/>
        <end position="589"/>
    </location>
</feature>
<keyword evidence="6" id="KW-0677">Repeat</keyword>
<feature type="compositionally biased region" description="Polar residues" evidence="12">
    <location>
        <begin position="553"/>
        <end position="568"/>
    </location>
</feature>
<feature type="coiled-coil region" evidence="11">
    <location>
        <begin position="1281"/>
        <end position="1308"/>
    </location>
</feature>
<evidence type="ECO:0000256" key="12">
    <source>
        <dbReference type="SAM" id="MobiDB-lite"/>
    </source>
</evidence>
<keyword evidence="4" id="KW-0433">Leucine-rich repeat</keyword>
<comment type="caution">
    <text evidence="15">The sequence shown here is derived from an EMBL/GenBank/DDBJ whole genome shotgun (WGS) entry which is preliminary data.</text>
</comment>
<evidence type="ECO:0000256" key="8">
    <source>
        <dbReference type="ARBA" id="ARBA00023180"/>
    </source>
</evidence>
<dbReference type="Pfam" id="PF13855">
    <property type="entry name" value="LRR_8"/>
    <property type="match status" value="1"/>
</dbReference>
<feature type="domain" description="Ig-like" evidence="14">
    <location>
        <begin position="448"/>
        <end position="534"/>
    </location>
</feature>
<dbReference type="GO" id="GO:0020037">
    <property type="term" value="F:heme binding"/>
    <property type="evidence" value="ECO:0007669"/>
    <property type="project" value="InterPro"/>
</dbReference>
<evidence type="ECO:0000256" key="4">
    <source>
        <dbReference type="ARBA" id="ARBA00022614"/>
    </source>
</evidence>
<evidence type="ECO:0000256" key="2">
    <source>
        <dbReference type="ARBA" id="ARBA00022525"/>
    </source>
</evidence>
<dbReference type="SMART" id="SM00365">
    <property type="entry name" value="LRR_SD22"/>
    <property type="match status" value="4"/>
</dbReference>
<dbReference type="GO" id="GO:0004601">
    <property type="term" value="F:peroxidase activity"/>
    <property type="evidence" value="ECO:0007669"/>
    <property type="project" value="UniProtKB-KW"/>
</dbReference>
<evidence type="ECO:0000256" key="13">
    <source>
        <dbReference type="SAM" id="SignalP"/>
    </source>
</evidence>
<dbReference type="InterPro" id="IPR013783">
    <property type="entry name" value="Ig-like_fold"/>
</dbReference>
<dbReference type="OrthoDB" id="823504at2759"/>
<feature type="binding site" description="axial binding residue" evidence="10">
    <location>
        <position position="1008"/>
    </location>
    <ligand>
        <name>heme b</name>
        <dbReference type="ChEBI" id="CHEBI:60344"/>
    </ligand>
    <ligandPart>
        <name>Fe</name>
        <dbReference type="ChEBI" id="CHEBI:18248"/>
    </ligandPart>
</feature>
<accession>A0A1D1W717</accession>
<feature type="region of interest" description="Disordered" evidence="12">
    <location>
        <begin position="544"/>
        <end position="589"/>
    </location>
</feature>
<dbReference type="PRINTS" id="PR00457">
    <property type="entry name" value="ANPEROXIDASE"/>
</dbReference>
<evidence type="ECO:0000256" key="5">
    <source>
        <dbReference type="ARBA" id="ARBA00022729"/>
    </source>
</evidence>
<dbReference type="InterPro" id="IPR007110">
    <property type="entry name" value="Ig-like_dom"/>
</dbReference>
<keyword evidence="9" id="KW-0393">Immunoglobulin domain</keyword>
<evidence type="ECO:0000256" key="6">
    <source>
        <dbReference type="ARBA" id="ARBA00022737"/>
    </source>
</evidence>
<organism evidence="15 16">
    <name type="scientific">Ramazzottius varieornatus</name>
    <name type="common">Water bear</name>
    <name type="synonym">Tardigrade</name>
    <dbReference type="NCBI Taxonomy" id="947166"/>
    <lineage>
        <taxon>Eukaryota</taxon>
        <taxon>Metazoa</taxon>
        <taxon>Ecdysozoa</taxon>
        <taxon>Tardigrada</taxon>
        <taxon>Eutardigrada</taxon>
        <taxon>Parachela</taxon>
        <taxon>Hypsibioidea</taxon>
        <taxon>Ramazzottiidae</taxon>
        <taxon>Ramazzottius</taxon>
    </lineage>
</organism>
<evidence type="ECO:0000313" key="16">
    <source>
        <dbReference type="Proteomes" id="UP000186922"/>
    </source>
</evidence>
<dbReference type="InterPro" id="IPR003591">
    <property type="entry name" value="Leu-rich_rpt_typical-subtyp"/>
</dbReference>
<dbReference type="PROSITE" id="PS50835">
    <property type="entry name" value="IG_LIKE"/>
    <property type="match status" value="3"/>
</dbReference>
<dbReference type="PANTHER" id="PTHR11475">
    <property type="entry name" value="OXIDASE/PEROXIDASE"/>
    <property type="match status" value="1"/>
</dbReference>
<dbReference type="Gene3D" id="2.60.40.10">
    <property type="entry name" value="Immunoglobulins"/>
    <property type="match status" value="3"/>
</dbReference>